<dbReference type="Proteomes" id="UP001597493">
    <property type="component" value="Unassembled WGS sequence"/>
</dbReference>
<protein>
    <submittedName>
        <fullName evidence="3">PucR family transcriptional regulator</fullName>
    </submittedName>
</protein>
<dbReference type="PANTHER" id="PTHR33744:SF15">
    <property type="entry name" value="CARBOHYDRATE DIACID REGULATOR"/>
    <property type="match status" value="1"/>
</dbReference>
<dbReference type="InterPro" id="IPR051448">
    <property type="entry name" value="CdaR-like_regulators"/>
</dbReference>
<name>A0ABW5R273_9BACL</name>
<keyword evidence="4" id="KW-1185">Reference proteome</keyword>
<organism evidence="3 4">
    <name type="scientific">Paenibacillus thailandensis</name>
    <dbReference type="NCBI Taxonomy" id="393250"/>
    <lineage>
        <taxon>Bacteria</taxon>
        <taxon>Bacillati</taxon>
        <taxon>Bacillota</taxon>
        <taxon>Bacilli</taxon>
        <taxon>Bacillales</taxon>
        <taxon>Paenibacillaceae</taxon>
        <taxon>Paenibacillus</taxon>
    </lineage>
</organism>
<dbReference type="Pfam" id="PF07905">
    <property type="entry name" value="PucR"/>
    <property type="match status" value="1"/>
</dbReference>
<dbReference type="InterPro" id="IPR042070">
    <property type="entry name" value="PucR_C-HTH_sf"/>
</dbReference>
<dbReference type="Gene3D" id="1.10.10.2840">
    <property type="entry name" value="PucR C-terminal helix-turn-helix domain"/>
    <property type="match status" value="1"/>
</dbReference>
<dbReference type="Pfam" id="PF13556">
    <property type="entry name" value="HTH_30"/>
    <property type="match status" value="1"/>
</dbReference>
<dbReference type="InterPro" id="IPR012914">
    <property type="entry name" value="PucR_dom"/>
</dbReference>
<reference evidence="4" key="1">
    <citation type="journal article" date="2019" name="Int. J. Syst. Evol. Microbiol.">
        <title>The Global Catalogue of Microorganisms (GCM) 10K type strain sequencing project: providing services to taxonomists for standard genome sequencing and annotation.</title>
        <authorList>
            <consortium name="The Broad Institute Genomics Platform"/>
            <consortium name="The Broad Institute Genome Sequencing Center for Infectious Disease"/>
            <person name="Wu L."/>
            <person name="Ma J."/>
        </authorList>
    </citation>
    <scope>NUCLEOTIDE SEQUENCE [LARGE SCALE GENOMIC DNA]</scope>
    <source>
        <strain evidence="4">TISTR 1827</strain>
    </source>
</reference>
<evidence type="ECO:0000313" key="4">
    <source>
        <dbReference type="Proteomes" id="UP001597493"/>
    </source>
</evidence>
<feature type="domain" description="Purine catabolism PurC-like" evidence="1">
    <location>
        <begin position="13"/>
        <end position="120"/>
    </location>
</feature>
<dbReference type="EMBL" id="JBHUMY010000027">
    <property type="protein sequence ID" value="MFD2662405.1"/>
    <property type="molecule type" value="Genomic_DNA"/>
</dbReference>
<evidence type="ECO:0000259" key="1">
    <source>
        <dbReference type="Pfam" id="PF07905"/>
    </source>
</evidence>
<accession>A0ABW5R273</accession>
<evidence type="ECO:0000259" key="2">
    <source>
        <dbReference type="Pfam" id="PF13556"/>
    </source>
</evidence>
<dbReference type="RefSeq" id="WP_379276631.1">
    <property type="nucleotide sequence ID" value="NZ_JBHUGT010000021.1"/>
</dbReference>
<feature type="domain" description="PucR C-terminal helix-turn-helix" evidence="2">
    <location>
        <begin position="462"/>
        <end position="517"/>
    </location>
</feature>
<dbReference type="PANTHER" id="PTHR33744">
    <property type="entry name" value="CARBOHYDRATE DIACID REGULATOR"/>
    <property type="match status" value="1"/>
</dbReference>
<proteinExistence type="predicted"/>
<comment type="caution">
    <text evidence="3">The sequence shown here is derived from an EMBL/GenBank/DDBJ whole genome shotgun (WGS) entry which is preliminary data.</text>
</comment>
<dbReference type="InterPro" id="IPR025736">
    <property type="entry name" value="PucR_C-HTH_dom"/>
</dbReference>
<gene>
    <name evidence="3" type="ORF">ACFSW5_19300</name>
</gene>
<sequence length="545" mass="62659">MYFTVEQALSVYPLSEARLVAGRAGKSRIVRSVNVMDAPDITDWIKEGEMLFTTAYLIKDEIHTAMQLIERLNQCGSSGLGIKLGRFWNAIPDELMDKADDLGFPLIELPYQFTFSDQMKGLFRAEMKRNTGVLQDVLEKQVRLMRFALKSDNIGQLFDDVAAVIGYPMAVVGSRGQMLYNSSPVPDGELLANWPWPTHHKWMKSQSWQAFCVPLMKRDRCTGFVLFFNPQLFLSSMEESLYSQAAELLSFHMNFNVEDYFELSVQKDFGLLLKRYLRHGLPVEQVVDYARRWEIDLFEHSYRCVLTWFPQDGFAGARTDRLEKLKNEFLSHARLQQLNGMHILMEEGLLSVFPDDGKDEGRLESSLYACMSSRTVAEGGMPKAAISSRKKKPEQLLEAFDECRQTSRLAAEWGADSPVVKYETMDLAILFEHVSKERMEAFCDRWLGGLTGKDPDYANEMLHTLETYLEQDGQLNETAKKLFIHRNTATYRIEKLSELLDVDFKKMNDLLRLKIAFMFRRVLKREQPASTVAGTDSHWQKGRIS</sequence>
<evidence type="ECO:0000313" key="3">
    <source>
        <dbReference type="EMBL" id="MFD2662405.1"/>
    </source>
</evidence>